<dbReference type="GO" id="GO:0007165">
    <property type="term" value="P:signal transduction"/>
    <property type="evidence" value="ECO:0007669"/>
    <property type="project" value="InterPro"/>
</dbReference>
<comment type="similarity">
    <text evidence="1">Belongs to the peptidase S10 family.</text>
</comment>
<evidence type="ECO:0000313" key="10">
    <source>
        <dbReference type="Proteomes" id="UP000044602"/>
    </source>
</evidence>
<comment type="cofactor">
    <cofactor evidence="7">
        <name>a divalent metal cation</name>
        <dbReference type="ChEBI" id="CHEBI:60240"/>
    </cofactor>
    <text evidence="7">Binds 2 divalent metal cations per subunit. Site 1 may preferentially bind zinc ions, while site 2 has a preference for magnesium and/or manganese ions.</text>
</comment>
<sequence>MSRPESREVEIHTPDEEVYGLRLLQRIMTEAHLRSLSKLVVPILLIGQAIVNRGSSPQDAGSYLAGVRPVDRRLVMRCLDLGAADVILRPMHAKCVMSLEIHAHRVRKDAAKEQQAILEVRRGRKRSWVGVNEERPFAYLREAMVSSLMKGICRLPTDDDDKIANVSIAVSTERQAAIATAIGSWHFCAHDFSDDELLLAAMVMFKHALSMPQLERWRIPADQLINFLVACRAAYNSFVPYHNFRHVVDVLQATFNFLVHIGIIAPYPLDLHSQAPATSPVADLLSPIDGLTLLITAIGHDVGHPGVNNGFLVTLNAPLAQLYNDRSVLESFHCAAYSQILRRYWPAVFEDSKMRNLMISSILATDMGLHFDYMKKLGDLQAKLEVNSTTDGWNGRMVEEQKALACSLLIKCADISNVARKYEAALQWMFILSDEFSRQSSMENELEIQSSLLATPKKDLVSLAKAQLGFMNMFAIPLFQGVADIMPTMQYTVDELERNKVLFEGRVHEEQAKEDPRTGQNVYDVRSKCEDSSNLCYSALGWISEYLNQDNVIEALGAEVSNYESCNFDINRNFLFAGDWFQPFHRLVPGLLEKIPVLIYAGDADYICNWLGNRAWTEALEWPGQKGFNKADIKSLTVADDKKGKEYGKVKSSGNFTFMQIYGAGHMVPMDQPESSSDFFNRWLSGEWNA</sequence>
<reference evidence="9 10" key="1">
    <citation type="submission" date="2015-05" db="EMBL/GenBank/DDBJ databases">
        <authorList>
            <person name="Wang D.B."/>
            <person name="Wang M."/>
        </authorList>
    </citation>
    <scope>NUCLEOTIDE SEQUENCE [LARGE SCALE GENOMIC DNA]</scope>
    <source>
        <strain evidence="9">VL1</strain>
    </source>
</reference>
<dbReference type="STRING" id="100787.A0A0G4M910"/>
<dbReference type="CDD" id="cd00077">
    <property type="entry name" value="HDc"/>
    <property type="match status" value="1"/>
</dbReference>
<proteinExistence type="inferred from homology"/>
<dbReference type="GO" id="GO:0006508">
    <property type="term" value="P:proteolysis"/>
    <property type="evidence" value="ECO:0007669"/>
    <property type="project" value="UniProtKB-KW"/>
</dbReference>
<keyword evidence="2" id="KW-0121">Carboxypeptidase</keyword>
<dbReference type="InterPro" id="IPR002073">
    <property type="entry name" value="PDEase_catalytic_dom"/>
</dbReference>
<evidence type="ECO:0000256" key="4">
    <source>
        <dbReference type="ARBA" id="ARBA00022723"/>
    </source>
</evidence>
<evidence type="ECO:0000256" key="6">
    <source>
        <dbReference type="ARBA" id="ARBA00023180"/>
    </source>
</evidence>
<dbReference type="EC" id="3.1.4.-" evidence="7"/>
<dbReference type="GO" id="GO:0046872">
    <property type="term" value="F:metal ion binding"/>
    <property type="evidence" value="ECO:0007669"/>
    <property type="project" value="UniProtKB-KW"/>
</dbReference>
<evidence type="ECO:0000259" key="8">
    <source>
        <dbReference type="PROSITE" id="PS51845"/>
    </source>
</evidence>
<dbReference type="AlphaFoldDB" id="A0A0G4M910"/>
<keyword evidence="6" id="KW-0325">Glycoprotein</keyword>
<dbReference type="EMBL" id="CVQH01021417">
    <property type="protein sequence ID" value="CRK30445.1"/>
    <property type="molecule type" value="Genomic_DNA"/>
</dbReference>
<comment type="similarity">
    <text evidence="7">Belongs to the cyclic nucleotide phosphodiesterase family.</text>
</comment>
<feature type="non-terminal residue" evidence="9">
    <location>
        <position position="690"/>
    </location>
</feature>
<dbReference type="SUPFAM" id="SSF109604">
    <property type="entry name" value="HD-domain/PDEase-like"/>
    <property type="match status" value="1"/>
</dbReference>
<keyword evidence="5 7" id="KW-0378">Hydrolase</keyword>
<dbReference type="InterPro" id="IPR003607">
    <property type="entry name" value="HD/PDEase_dom"/>
</dbReference>
<feature type="domain" description="PDEase" evidence="8">
    <location>
        <begin position="156"/>
        <end position="510"/>
    </location>
</feature>
<dbReference type="InterPro" id="IPR023174">
    <property type="entry name" value="PDEase_CS"/>
</dbReference>
<protein>
    <recommendedName>
        <fullName evidence="7">Phosphodiesterase</fullName>
        <ecNumber evidence="7">3.1.4.-</ecNumber>
    </recommendedName>
</protein>
<gene>
    <name evidence="9" type="ORF">BN1708_000961</name>
</gene>
<dbReference type="InterPro" id="IPR036971">
    <property type="entry name" value="PDEase_catalytic_dom_sf"/>
</dbReference>
<evidence type="ECO:0000256" key="2">
    <source>
        <dbReference type="ARBA" id="ARBA00022645"/>
    </source>
</evidence>
<dbReference type="InterPro" id="IPR001563">
    <property type="entry name" value="Peptidase_S10"/>
</dbReference>
<keyword evidence="3" id="KW-0645">Protease</keyword>
<name>A0A0G4M910_VERLO</name>
<dbReference type="PROSITE" id="PS00126">
    <property type="entry name" value="PDEASE_I_1"/>
    <property type="match status" value="1"/>
</dbReference>
<dbReference type="SUPFAM" id="SSF53474">
    <property type="entry name" value="alpha/beta-Hydrolases"/>
    <property type="match status" value="1"/>
</dbReference>
<accession>A0A0G4M910</accession>
<dbReference type="Gene3D" id="1.10.1300.10">
    <property type="entry name" value="3'5'-cyclic nucleotide phosphodiesterase, catalytic domain"/>
    <property type="match status" value="1"/>
</dbReference>
<evidence type="ECO:0000313" key="9">
    <source>
        <dbReference type="EMBL" id="CRK30445.1"/>
    </source>
</evidence>
<dbReference type="Gene3D" id="3.40.50.1820">
    <property type="entry name" value="alpha/beta hydrolase"/>
    <property type="match status" value="1"/>
</dbReference>
<dbReference type="InterPro" id="IPR029058">
    <property type="entry name" value="AB_hydrolase_fold"/>
</dbReference>
<evidence type="ECO:0000256" key="1">
    <source>
        <dbReference type="ARBA" id="ARBA00009431"/>
    </source>
</evidence>
<dbReference type="PANTHER" id="PTHR11347">
    <property type="entry name" value="CYCLIC NUCLEOTIDE PHOSPHODIESTERASE"/>
    <property type="match status" value="1"/>
</dbReference>
<dbReference type="Pfam" id="PF00450">
    <property type="entry name" value="Peptidase_S10"/>
    <property type="match status" value="1"/>
</dbReference>
<dbReference type="GO" id="GO:0004185">
    <property type="term" value="F:serine-type carboxypeptidase activity"/>
    <property type="evidence" value="ECO:0007669"/>
    <property type="project" value="InterPro"/>
</dbReference>
<keyword evidence="10" id="KW-1185">Reference proteome</keyword>
<organism evidence="9 10">
    <name type="scientific">Verticillium longisporum</name>
    <name type="common">Verticillium dahliae var. longisporum</name>
    <dbReference type="NCBI Taxonomy" id="100787"/>
    <lineage>
        <taxon>Eukaryota</taxon>
        <taxon>Fungi</taxon>
        <taxon>Dikarya</taxon>
        <taxon>Ascomycota</taxon>
        <taxon>Pezizomycotina</taxon>
        <taxon>Sordariomycetes</taxon>
        <taxon>Hypocreomycetidae</taxon>
        <taxon>Glomerellales</taxon>
        <taxon>Plectosphaerellaceae</taxon>
        <taxon>Verticillium</taxon>
    </lineage>
</organism>
<dbReference type="Proteomes" id="UP000044602">
    <property type="component" value="Unassembled WGS sequence"/>
</dbReference>
<evidence type="ECO:0000256" key="3">
    <source>
        <dbReference type="ARBA" id="ARBA00022670"/>
    </source>
</evidence>
<dbReference type="PROSITE" id="PS51845">
    <property type="entry name" value="PDEASE_I_2"/>
    <property type="match status" value="1"/>
</dbReference>
<evidence type="ECO:0000256" key="5">
    <source>
        <dbReference type="ARBA" id="ARBA00022801"/>
    </source>
</evidence>
<dbReference type="Pfam" id="PF00233">
    <property type="entry name" value="PDEase_I"/>
    <property type="match status" value="1"/>
</dbReference>
<evidence type="ECO:0000256" key="7">
    <source>
        <dbReference type="RuleBase" id="RU363067"/>
    </source>
</evidence>
<keyword evidence="4 7" id="KW-0479">Metal-binding</keyword>
<dbReference type="GO" id="GO:0004114">
    <property type="term" value="F:3',5'-cyclic-nucleotide phosphodiesterase activity"/>
    <property type="evidence" value="ECO:0007669"/>
    <property type="project" value="InterPro"/>
</dbReference>